<dbReference type="Proteomes" id="UP000695000">
    <property type="component" value="Unplaced"/>
</dbReference>
<dbReference type="InterPro" id="IPR024460">
    <property type="entry name" value="Protamine-like"/>
</dbReference>
<protein>
    <submittedName>
        <fullName evidence="3">Protamine-like</fullName>
    </submittedName>
</protein>
<name>A0ABM1ND26_NICVS</name>
<dbReference type="Pfam" id="PF06382">
    <property type="entry name" value="Protamine_like"/>
    <property type="match status" value="1"/>
</dbReference>
<dbReference type="InterPro" id="IPR036910">
    <property type="entry name" value="HMG_box_dom_sf"/>
</dbReference>
<feature type="region of interest" description="Disordered" evidence="1">
    <location>
        <begin position="1"/>
        <end position="22"/>
    </location>
</feature>
<feature type="region of interest" description="Disordered" evidence="1">
    <location>
        <begin position="65"/>
        <end position="109"/>
    </location>
</feature>
<dbReference type="Gene3D" id="1.10.30.10">
    <property type="entry name" value="High mobility group box domain"/>
    <property type="match status" value="1"/>
</dbReference>
<dbReference type="GeneID" id="108568263"/>
<accession>A0ABM1ND26</accession>
<evidence type="ECO:0000313" key="2">
    <source>
        <dbReference type="Proteomes" id="UP000695000"/>
    </source>
</evidence>
<dbReference type="SUPFAM" id="SSF47095">
    <property type="entry name" value="HMG-box"/>
    <property type="match status" value="1"/>
</dbReference>
<sequence>MGKHRSRSGCGKKKKCHRSGKVTRNPFLNFLRQFRRQHCGWSVVKIAVEGARVWCKMGKHEKEKYRREASCAPKTKYKRRKSRCGSKHGRKRSRSRRSRRSKRSGGCRR</sequence>
<keyword evidence="2" id="KW-1185">Reference proteome</keyword>
<organism evidence="2 3">
    <name type="scientific">Nicrophorus vespilloides</name>
    <name type="common">Boreal carrion beetle</name>
    <dbReference type="NCBI Taxonomy" id="110193"/>
    <lineage>
        <taxon>Eukaryota</taxon>
        <taxon>Metazoa</taxon>
        <taxon>Ecdysozoa</taxon>
        <taxon>Arthropoda</taxon>
        <taxon>Hexapoda</taxon>
        <taxon>Insecta</taxon>
        <taxon>Pterygota</taxon>
        <taxon>Neoptera</taxon>
        <taxon>Endopterygota</taxon>
        <taxon>Coleoptera</taxon>
        <taxon>Polyphaga</taxon>
        <taxon>Staphyliniformia</taxon>
        <taxon>Silphidae</taxon>
        <taxon>Nicrophorinae</taxon>
        <taxon>Nicrophorus</taxon>
    </lineage>
</organism>
<reference evidence="3" key="1">
    <citation type="submission" date="2025-08" db="UniProtKB">
        <authorList>
            <consortium name="RefSeq"/>
        </authorList>
    </citation>
    <scope>IDENTIFICATION</scope>
    <source>
        <tissue evidence="3">Whole Larva</tissue>
    </source>
</reference>
<feature type="compositionally biased region" description="Basic residues" evidence="1">
    <location>
        <begin position="75"/>
        <end position="109"/>
    </location>
</feature>
<evidence type="ECO:0000313" key="3">
    <source>
        <dbReference type="RefSeq" id="XP_017784726.1"/>
    </source>
</evidence>
<evidence type="ECO:0000256" key="1">
    <source>
        <dbReference type="SAM" id="MobiDB-lite"/>
    </source>
</evidence>
<dbReference type="RefSeq" id="XP_017784726.1">
    <property type="nucleotide sequence ID" value="XM_017929237.1"/>
</dbReference>
<gene>
    <name evidence="3" type="primary">LOC108568263</name>
</gene>
<feature type="compositionally biased region" description="Basic residues" evidence="1">
    <location>
        <begin position="1"/>
        <end position="21"/>
    </location>
</feature>
<dbReference type="CDD" id="cd00084">
    <property type="entry name" value="HMG-box_SF"/>
    <property type="match status" value="1"/>
</dbReference>
<proteinExistence type="predicted"/>